<protein>
    <submittedName>
        <fullName evidence="3">Glycosyl transferase, group 1</fullName>
    </submittedName>
</protein>
<dbReference type="EMBL" id="DF820461">
    <property type="protein sequence ID" value="GAK54540.1"/>
    <property type="molecule type" value="Genomic_DNA"/>
</dbReference>
<evidence type="ECO:0000313" key="3">
    <source>
        <dbReference type="EMBL" id="GAK54540.1"/>
    </source>
</evidence>
<dbReference type="CDD" id="cd03801">
    <property type="entry name" value="GT4_PimA-like"/>
    <property type="match status" value="1"/>
</dbReference>
<name>A0A081BT09_9BACT</name>
<feature type="domain" description="Glycosyl transferase family 1" evidence="1">
    <location>
        <begin position="361"/>
        <end position="525"/>
    </location>
</feature>
<dbReference type="InterPro" id="IPR001296">
    <property type="entry name" value="Glyco_trans_1"/>
</dbReference>
<dbReference type="Pfam" id="PF00534">
    <property type="entry name" value="Glycos_transf_1"/>
    <property type="match status" value="1"/>
</dbReference>
<proteinExistence type="predicted"/>
<dbReference type="PANTHER" id="PTHR45947:SF3">
    <property type="entry name" value="SULFOQUINOVOSYL TRANSFERASE SQD2"/>
    <property type="match status" value="1"/>
</dbReference>
<dbReference type="SUPFAM" id="SSF53756">
    <property type="entry name" value="UDP-Glycosyltransferase/glycogen phosphorylase"/>
    <property type="match status" value="1"/>
</dbReference>
<keyword evidence="4" id="KW-1185">Reference proteome</keyword>
<gene>
    <name evidence="3" type="ORF">U14_05827</name>
</gene>
<dbReference type="Pfam" id="PF13439">
    <property type="entry name" value="Glyco_transf_4"/>
    <property type="match status" value="1"/>
</dbReference>
<dbReference type="Pfam" id="PF16258">
    <property type="entry name" value="DUF4912"/>
    <property type="match status" value="1"/>
</dbReference>
<dbReference type="InterPro" id="IPR032585">
    <property type="entry name" value="DUF4912"/>
</dbReference>
<dbReference type="STRING" id="1499966.U14_05827"/>
<evidence type="ECO:0000313" key="4">
    <source>
        <dbReference type="Proteomes" id="UP000030700"/>
    </source>
</evidence>
<reference evidence="3" key="1">
    <citation type="journal article" date="2015" name="PeerJ">
        <title>First genomic representation of candidate bacterial phylum KSB3 points to enhanced environmental sensing as a trigger of wastewater bulking.</title>
        <authorList>
            <person name="Sekiguchi Y."/>
            <person name="Ohashi A."/>
            <person name="Parks D.H."/>
            <person name="Yamauchi T."/>
            <person name="Tyson G.W."/>
            <person name="Hugenholtz P."/>
        </authorList>
    </citation>
    <scope>NUCLEOTIDE SEQUENCE [LARGE SCALE GENOMIC DNA]</scope>
</reference>
<feature type="domain" description="Glycosyltransferase subfamily 4-like N-terminal" evidence="2">
    <location>
        <begin position="240"/>
        <end position="347"/>
    </location>
</feature>
<evidence type="ECO:0000259" key="1">
    <source>
        <dbReference type="Pfam" id="PF00534"/>
    </source>
</evidence>
<dbReference type="InterPro" id="IPR028098">
    <property type="entry name" value="Glyco_trans_4-like_N"/>
</dbReference>
<dbReference type="PANTHER" id="PTHR45947">
    <property type="entry name" value="SULFOQUINOVOSYL TRANSFERASE SQD2"/>
    <property type="match status" value="1"/>
</dbReference>
<organism evidence="3">
    <name type="scientific">Candidatus Moduliflexus flocculans</name>
    <dbReference type="NCBI Taxonomy" id="1499966"/>
    <lineage>
        <taxon>Bacteria</taxon>
        <taxon>Candidatus Moduliflexota</taxon>
        <taxon>Candidatus Moduliflexia</taxon>
        <taxon>Candidatus Moduliflexales</taxon>
        <taxon>Candidatus Moduliflexaceae</taxon>
    </lineage>
</organism>
<evidence type="ECO:0000259" key="2">
    <source>
        <dbReference type="Pfam" id="PF13439"/>
    </source>
</evidence>
<dbReference type="Gene3D" id="3.40.50.2000">
    <property type="entry name" value="Glycogen Phosphorylase B"/>
    <property type="match status" value="2"/>
</dbReference>
<accession>A0A081BT09</accession>
<dbReference type="GO" id="GO:0016757">
    <property type="term" value="F:glycosyltransferase activity"/>
    <property type="evidence" value="ECO:0007669"/>
    <property type="project" value="InterPro"/>
</dbReference>
<dbReference type="Proteomes" id="UP000030700">
    <property type="component" value="Unassembled WGS sequence"/>
</dbReference>
<keyword evidence="3" id="KW-0808">Transferase</keyword>
<dbReference type="HOGENOM" id="CLU_488054_0_0_0"/>
<dbReference type="InterPro" id="IPR050194">
    <property type="entry name" value="Glycosyltransferase_grp1"/>
</dbReference>
<sequence>MTQEHIREVCWEIGTKFPIPFTSEYLTFSMIYPKRGYLQWHVKESSVHALQAKCGDAFHGSRLVIRIYDVTDVVFNGFNAHTFFDLDVHGIVGNYYMNFDRTERNLLAEFGFRFRDNSFHALVRSATIFFDRDRPSGKFDPSGLFVGKGFQPVFDVENVFDAPIYERISRELSGVERAEPLSVAVVFLGAAIAGEHSKPLERLIAQLNEGSQKFGGRIQMLTPAESSQADGKTLFASVERATAAAYTSLELAHTKTPFHLVHCHDWYSAPVGIQAIETLNLPFVLSLHSTEYERSQGGAMNEISSAICEREKAAVQAANLIIVPHSSTRQQVISLYGAAEDKVTIISEVFEHEQSTFQSIQDIKRSLGLNGDWPVALFAGEISHASGADLLMDALIEVSKRHGEAQFVFVGNGPLKGELEGRAWHGGVAHRCRFLGDVAREYFESVLLAADFIVIPGRTWQDSGLAQKAIEFGKPVLTTHQSHINCVTHGQNGLITYDNPGSIIWGLNEMLANPLQGNMLRLAAKRNANQSQSPESSAMEQYLLYEHLLKRIQGETHV</sequence>
<dbReference type="AlphaFoldDB" id="A0A081BT09"/>